<accession>G9X3E8</accession>
<feature type="transmembrane region" description="Helical" evidence="6">
    <location>
        <begin position="7"/>
        <end position="40"/>
    </location>
</feature>
<evidence type="ECO:0000256" key="4">
    <source>
        <dbReference type="ARBA" id="ARBA00022989"/>
    </source>
</evidence>
<feature type="transmembrane region" description="Helical" evidence="6">
    <location>
        <begin position="370"/>
        <end position="388"/>
    </location>
</feature>
<evidence type="ECO:0000256" key="5">
    <source>
        <dbReference type="ARBA" id="ARBA00023136"/>
    </source>
</evidence>
<evidence type="ECO:0000256" key="3">
    <source>
        <dbReference type="ARBA" id="ARBA00022692"/>
    </source>
</evidence>
<keyword evidence="2" id="KW-1003">Cell membrane</keyword>
<proteinExistence type="predicted"/>
<keyword evidence="5 6" id="KW-0472">Membrane</keyword>
<feature type="transmembrane region" description="Helical" evidence="6">
    <location>
        <begin position="102"/>
        <end position="130"/>
    </location>
</feature>
<dbReference type="Pfam" id="PF03553">
    <property type="entry name" value="Na_H_antiporter"/>
    <property type="match status" value="1"/>
</dbReference>
<evidence type="ECO:0000259" key="8">
    <source>
        <dbReference type="Pfam" id="PF13726"/>
    </source>
</evidence>
<dbReference type="Pfam" id="PF13726">
    <property type="entry name" value="Na_H_antiport_2"/>
    <property type="match status" value="1"/>
</dbReference>
<gene>
    <name evidence="9" type="ORF">HMPREF9629_00905</name>
</gene>
<organism evidence="9 10">
    <name type="scientific">Peptoanaerobacter stomatis</name>
    <dbReference type="NCBI Taxonomy" id="796937"/>
    <lineage>
        <taxon>Bacteria</taxon>
        <taxon>Bacillati</taxon>
        <taxon>Bacillota</taxon>
        <taxon>Clostridia</taxon>
        <taxon>Peptostreptococcales</taxon>
        <taxon>Filifactoraceae</taxon>
        <taxon>Peptoanaerobacter</taxon>
    </lineage>
</organism>
<reference evidence="9 10" key="1">
    <citation type="submission" date="2011-08" db="EMBL/GenBank/DDBJ databases">
        <title>The Genome Sequence of Eubacteriaceae bacterium ACC19a.</title>
        <authorList>
            <consortium name="The Broad Institute Genome Sequencing Platform"/>
            <person name="Earl A."/>
            <person name="Ward D."/>
            <person name="Feldgarden M."/>
            <person name="Gevers D."/>
            <person name="Sizova M."/>
            <person name="Hazen A."/>
            <person name="Epstein S."/>
            <person name="Young S.K."/>
            <person name="Zeng Q."/>
            <person name="Gargeya S."/>
            <person name="Fitzgerald M."/>
            <person name="Haas B."/>
            <person name="Abouelleil A."/>
            <person name="Alvarado L."/>
            <person name="Arachchi H.M."/>
            <person name="Berlin A."/>
            <person name="Brown A."/>
            <person name="Chapman S.B."/>
            <person name="Chen Z."/>
            <person name="Dunbar C."/>
            <person name="Freedman E."/>
            <person name="Gearin G."/>
            <person name="Gellesch M."/>
            <person name="Goldberg J."/>
            <person name="Griggs A."/>
            <person name="Gujja S."/>
            <person name="Heiman D."/>
            <person name="Howarth C."/>
            <person name="Larson L."/>
            <person name="Lui A."/>
            <person name="MacDonald P.J.P."/>
            <person name="Montmayeur A."/>
            <person name="Murphy C."/>
            <person name="Neiman D."/>
            <person name="Pearson M."/>
            <person name="Priest M."/>
            <person name="Roberts A."/>
            <person name="Saif S."/>
            <person name="Shea T."/>
            <person name="Shenoy N."/>
            <person name="Sisk P."/>
            <person name="Stolte C."/>
            <person name="Sykes S."/>
            <person name="Wortman J."/>
            <person name="Nusbaum C."/>
            <person name="Birren B."/>
        </authorList>
    </citation>
    <scope>NUCLEOTIDE SEQUENCE [LARGE SCALE GENOMIC DNA]</scope>
    <source>
        <strain evidence="9 10">ACC19a</strain>
    </source>
</reference>
<evidence type="ECO:0000256" key="6">
    <source>
        <dbReference type="SAM" id="Phobius"/>
    </source>
</evidence>
<name>G9X3E8_9FIRM</name>
<dbReference type="PANTHER" id="PTHR37821:SF1">
    <property type="entry name" value="AMINO ACID TRANSPORTER YUIF-RELATED"/>
    <property type="match status" value="1"/>
</dbReference>
<dbReference type="InterPro" id="IPR032813">
    <property type="entry name" value="Na_H_antiport_N"/>
</dbReference>
<feature type="domain" description="Putative Na+/H+ antiporter N-terminal" evidence="8">
    <location>
        <begin position="5"/>
        <end position="96"/>
    </location>
</feature>
<protein>
    <recommendedName>
        <fullName evidence="11">Na+/H+ antiporter family protein</fullName>
    </recommendedName>
</protein>
<evidence type="ECO:0000313" key="10">
    <source>
        <dbReference type="Proteomes" id="UP000006437"/>
    </source>
</evidence>
<feature type="transmembrane region" description="Helical" evidence="6">
    <location>
        <begin position="193"/>
        <end position="213"/>
    </location>
</feature>
<feature type="domain" description="Na+/H+ antiporter NhaC-like C-terminal" evidence="7">
    <location>
        <begin position="151"/>
        <end position="433"/>
    </location>
</feature>
<dbReference type="AlphaFoldDB" id="G9X3E8"/>
<dbReference type="BioCyc" id="EBAC796937-HMP:GMGH-907-MONOMER"/>
<comment type="subcellular location">
    <subcellularLocation>
        <location evidence="1">Cell membrane</location>
        <topology evidence="1">Multi-pass membrane protein</topology>
    </subcellularLocation>
</comment>
<evidence type="ECO:0000259" key="7">
    <source>
        <dbReference type="Pfam" id="PF03553"/>
    </source>
</evidence>
<dbReference type="GO" id="GO:0005886">
    <property type="term" value="C:plasma membrane"/>
    <property type="evidence" value="ECO:0007669"/>
    <property type="project" value="UniProtKB-SubCell"/>
</dbReference>
<sequence>MLLFNPVVISVIVMCVLCLIKLNVLLSIIISAVVAGLAAGMPLYAPDADNNIIDVLINGMGGNSATALSYILLGAFAVGLAKSGLGTILSVKLSKVLSGKKFFMIFAIAIISCFSQNLVPVHIAFIPILIPPLLGLMNKLKIDRRAMACALTFGLKAPYVSLPVGFGLIFHQILVDNISQFGVKVTVSDTSSVMWIGGLSMLIGLIFCVFVLYGRNREYKDIPVPGTEEAHGEVKMTKEAWGALAGCVVTAVVSIITQSLPYSAVAGLFIMVVTGCIKWKDIDEVMNGGIGMMGFIAFVMLVAAGYGNVLRESGAVEELVVKAAAYMQGSKAVAAFVMLLIGLLITMGIGTSFGTIPIIAAIYVPLCQQIGFSPASIILLIGVAAALGDAGSPASDSTLGPTSGLNADGQHDHIWDTCVPTFIAFDIPLIIGGVIGAVILG</sequence>
<keyword evidence="3 6" id="KW-0812">Transmembrane</keyword>
<keyword evidence="4 6" id="KW-1133">Transmembrane helix</keyword>
<feature type="transmembrane region" description="Helical" evidence="6">
    <location>
        <begin position="291"/>
        <end position="309"/>
    </location>
</feature>
<feature type="transmembrane region" description="Helical" evidence="6">
    <location>
        <begin position="60"/>
        <end position="81"/>
    </location>
</feature>
<dbReference type="RefSeq" id="WP_009525140.1">
    <property type="nucleotide sequence ID" value="NZ_JBQMYZ010000033.1"/>
</dbReference>
<feature type="transmembrane region" description="Helical" evidence="6">
    <location>
        <begin position="332"/>
        <end position="363"/>
    </location>
</feature>
<dbReference type="EMBL" id="AFZE01000058">
    <property type="protein sequence ID" value="EHL09913.1"/>
    <property type="molecule type" value="Genomic_DNA"/>
</dbReference>
<dbReference type="PATRIC" id="fig|796937.3.peg.2142"/>
<feature type="transmembrane region" description="Helical" evidence="6">
    <location>
        <begin position="422"/>
        <end position="440"/>
    </location>
</feature>
<dbReference type="InterPro" id="IPR052576">
    <property type="entry name" value="AA_Transporter-Related"/>
</dbReference>
<evidence type="ECO:0000256" key="1">
    <source>
        <dbReference type="ARBA" id="ARBA00004651"/>
    </source>
</evidence>
<dbReference type="InterPro" id="IPR018461">
    <property type="entry name" value="Na/H_Antiport_NhaC-like_C"/>
</dbReference>
<comment type="caution">
    <text evidence="9">The sequence shown here is derived from an EMBL/GenBank/DDBJ whole genome shotgun (WGS) entry which is preliminary data.</text>
</comment>
<dbReference type="PANTHER" id="PTHR37821">
    <property type="entry name" value="AMINO ACID TRANSPORTER YUIF-RELATED"/>
    <property type="match status" value="1"/>
</dbReference>
<feature type="transmembrane region" description="Helical" evidence="6">
    <location>
        <begin position="240"/>
        <end position="256"/>
    </location>
</feature>
<evidence type="ECO:0000256" key="2">
    <source>
        <dbReference type="ARBA" id="ARBA00022475"/>
    </source>
</evidence>
<evidence type="ECO:0000313" key="9">
    <source>
        <dbReference type="EMBL" id="EHL09913.1"/>
    </source>
</evidence>
<evidence type="ECO:0008006" key="11">
    <source>
        <dbReference type="Google" id="ProtNLM"/>
    </source>
</evidence>
<dbReference type="Proteomes" id="UP000006437">
    <property type="component" value="Unassembled WGS sequence"/>
</dbReference>
<dbReference type="HOGENOM" id="CLU_037927_0_0_9"/>